<keyword evidence="2" id="KW-0732">Signal</keyword>
<feature type="chain" id="PRO_5045402757" evidence="2">
    <location>
        <begin position="25"/>
        <end position="544"/>
    </location>
</feature>
<keyword evidence="4" id="KW-1185">Reference proteome</keyword>
<feature type="region of interest" description="Disordered" evidence="1">
    <location>
        <begin position="109"/>
        <end position="131"/>
    </location>
</feature>
<proteinExistence type="predicted"/>
<protein>
    <submittedName>
        <fullName evidence="3">Signal peptide-containing protein</fullName>
    </submittedName>
</protein>
<evidence type="ECO:0000256" key="1">
    <source>
        <dbReference type="SAM" id="MobiDB-lite"/>
    </source>
</evidence>
<sequence length="544" mass="61730">MRYNFNLRFLRSLIGLILLTSSFQESHQASYAPLSINYGNLSYTDGRESFKKKLASILHKESRNESDKNPFDAFFGALSSTDNDGVFNGTNISQGSRVDASNIDAHNEKKAADNNYGTIHKNGDNSTSNRQDNSKVFDWGLHTKLSTHLSDHKINPINSQGRVMQSFVELFSVIIKGGHESSKKSYRKSFKEVVVPNLITAVNNNELDGAARGILMNEVLIETEIGKALIPKTRPDGLPSISFIGIENEVMPLHVIYIKGSDRFSFKTFPNFLPPDIPKIAGKRLKEWVTLKYKQIHDSLVTKSKEDLDSKALLESLNSYGIYFAIEFKDDAVCFLSEVTRYISNNTQGTDDNKSLVSRVSRILFSRLRPFISLQSTFVPLEMSEFRSLSFIGSPILMNRADNEDDLLTQQALFYWSIESENFLNDYKRRDHICSEREILSNTEYKQHCMIYPNGKNPRNPNSFNNGFITTVSCFGLQPEGTMALFLYKSLLSLRICQKDGSWSDIKVLSNQNRATIIFHKCHSRNSNKESFYSRVSTASIFED</sequence>
<gene>
    <name evidence="3" type="ORF">OJ252_85</name>
</gene>
<dbReference type="EMBL" id="JAPCXB010000001">
    <property type="protein sequence ID" value="KAJ1615453.1"/>
    <property type="molecule type" value="Genomic_DNA"/>
</dbReference>
<reference evidence="3" key="1">
    <citation type="submission" date="2022-10" db="EMBL/GenBank/DDBJ databases">
        <title>Adaptive evolution leads to modifications in subtelomeric GC content in a zoonotic Cryptosporidium species.</title>
        <authorList>
            <person name="Li J."/>
            <person name="Feng Y."/>
            <person name="Xiao L."/>
        </authorList>
    </citation>
    <scope>NUCLEOTIDE SEQUENCE</scope>
    <source>
        <strain evidence="3">25894</strain>
    </source>
</reference>
<accession>A0ABQ8PBV7</accession>
<organism evidence="3 4">
    <name type="scientific">Cryptosporidium canis</name>
    <dbReference type="NCBI Taxonomy" id="195482"/>
    <lineage>
        <taxon>Eukaryota</taxon>
        <taxon>Sar</taxon>
        <taxon>Alveolata</taxon>
        <taxon>Apicomplexa</taxon>
        <taxon>Conoidasida</taxon>
        <taxon>Coccidia</taxon>
        <taxon>Eucoccidiorida</taxon>
        <taxon>Eimeriorina</taxon>
        <taxon>Cryptosporidiidae</taxon>
        <taxon>Cryptosporidium</taxon>
    </lineage>
</organism>
<feature type="signal peptide" evidence="2">
    <location>
        <begin position="1"/>
        <end position="24"/>
    </location>
</feature>
<name>A0ABQ8PBV7_9CRYT</name>
<evidence type="ECO:0000313" key="3">
    <source>
        <dbReference type="EMBL" id="KAJ1615453.1"/>
    </source>
</evidence>
<comment type="caution">
    <text evidence="3">The sequence shown here is derived from an EMBL/GenBank/DDBJ whole genome shotgun (WGS) entry which is preliminary data.</text>
</comment>
<evidence type="ECO:0000256" key="2">
    <source>
        <dbReference type="SAM" id="SignalP"/>
    </source>
</evidence>
<dbReference type="Proteomes" id="UP001071777">
    <property type="component" value="Unassembled WGS sequence"/>
</dbReference>
<evidence type="ECO:0000313" key="4">
    <source>
        <dbReference type="Proteomes" id="UP001071777"/>
    </source>
</evidence>